<comment type="function">
    <text evidence="7">Functions as component of the Arp2/3 complex which is involved in regulation of actin polymerization and together with an activating nucleation-promoting factor (NPF) mediates the formation of branched actin networks. Arp2/3 complex plays a critical role in the control of cell morphogenesis via the modulation of cell polarity development.</text>
</comment>
<keyword evidence="3" id="KW-0963">Cytoplasm</keyword>
<dbReference type="OrthoDB" id="429520at2759"/>
<dbReference type="STRING" id="590646.G3BB49"/>
<comment type="subcellular location">
    <subcellularLocation>
        <location evidence="1">Cytoplasm</location>
        <location evidence="1">Cytoskeleton</location>
    </subcellularLocation>
</comment>
<evidence type="ECO:0000256" key="5">
    <source>
        <dbReference type="ARBA" id="ARBA00040214"/>
    </source>
</evidence>
<evidence type="ECO:0000313" key="9">
    <source>
        <dbReference type="Proteomes" id="UP000000707"/>
    </source>
</evidence>
<evidence type="ECO:0000256" key="3">
    <source>
        <dbReference type="ARBA" id="ARBA00022490"/>
    </source>
</evidence>
<protein>
    <recommendedName>
        <fullName evidence="5 7">Actin-related protein 2/3 complex subunit 5</fullName>
    </recommendedName>
</protein>
<dbReference type="KEGG" id="cten:18247933"/>
<sequence>MEDWRRIDIDAFEPDKFLSKEELVPAIANPVDEAAIPSIIAECKAKLSKGQFAEALKTALQNPPYLSSPAAKASYDQLVFETLISVKNNNTDILPFVKQLSSDEQDTLVKYLYKIMDTSYGSKQGAVLLAWYEKTVEFTGLGPVIRFMSDRRTV</sequence>
<dbReference type="FunFam" id="1.25.40.190:FF:000003">
    <property type="entry name" value="Actin-related protein 2/3 complex subunit 5"/>
    <property type="match status" value="1"/>
</dbReference>
<dbReference type="InterPro" id="IPR006789">
    <property type="entry name" value="ARPC5"/>
</dbReference>
<dbReference type="GO" id="GO:0044396">
    <property type="term" value="P:actin cortical patch organization"/>
    <property type="evidence" value="ECO:0007669"/>
    <property type="project" value="UniProtKB-ARBA"/>
</dbReference>
<comment type="similarity">
    <text evidence="2 7">Belongs to the ARPC5 family.</text>
</comment>
<accession>G3BB49</accession>
<evidence type="ECO:0000256" key="4">
    <source>
        <dbReference type="ARBA" id="ARBA00023212"/>
    </source>
</evidence>
<comment type="function">
    <text evidence="6">Functions as a component of the Arp2/3 complex which is involved in regulation of actin polymerization and together with an activating nucleation-promoting factor (NPF) mediates the formation of branched actin networks.</text>
</comment>
<dbReference type="PANTHER" id="PTHR12644">
    <property type="entry name" value="ARP2/3 COMPLEX 16 KD SUBUNIT P16-ARC"/>
    <property type="match status" value="1"/>
</dbReference>
<keyword evidence="4 7" id="KW-0206">Cytoskeleton</keyword>
<evidence type="ECO:0000256" key="2">
    <source>
        <dbReference type="ARBA" id="ARBA00006084"/>
    </source>
</evidence>
<dbReference type="GO" id="GO:0034314">
    <property type="term" value="P:Arp2/3 complex-mediated actin nucleation"/>
    <property type="evidence" value="ECO:0007669"/>
    <property type="project" value="InterPro"/>
</dbReference>
<dbReference type="Gene3D" id="1.25.40.190">
    <property type="entry name" value="Actin-related protein 2/3 complex subunit 5"/>
    <property type="match status" value="1"/>
</dbReference>
<dbReference type="eggNOG" id="KOG3380">
    <property type="taxonomic scope" value="Eukaryota"/>
</dbReference>
<dbReference type="InterPro" id="IPR036743">
    <property type="entry name" value="ARPC5_sf"/>
</dbReference>
<dbReference type="GeneID" id="18247933"/>
<evidence type="ECO:0000256" key="1">
    <source>
        <dbReference type="ARBA" id="ARBA00004245"/>
    </source>
</evidence>
<dbReference type="PIRSF" id="PIRSF039096">
    <property type="entry name" value="p16-ARC"/>
    <property type="match status" value="1"/>
</dbReference>
<keyword evidence="9" id="KW-1185">Reference proteome</keyword>
<dbReference type="SUPFAM" id="SSF69103">
    <property type="entry name" value="Arp2/3 complex 16 kDa subunit ARPC5"/>
    <property type="match status" value="1"/>
</dbReference>
<dbReference type="Proteomes" id="UP000000707">
    <property type="component" value="Unassembled WGS sequence"/>
</dbReference>
<evidence type="ECO:0000313" key="8">
    <source>
        <dbReference type="EMBL" id="EGV62798.1"/>
    </source>
</evidence>
<reference evidence="8 9" key="1">
    <citation type="journal article" date="2011" name="Proc. Natl. Acad. Sci. U.S.A.">
        <title>Comparative genomics of xylose-fermenting fungi for enhanced biofuel production.</title>
        <authorList>
            <person name="Wohlbach D.J."/>
            <person name="Kuo A."/>
            <person name="Sato T.K."/>
            <person name="Potts K.M."/>
            <person name="Salamov A.A."/>
            <person name="LaButti K.M."/>
            <person name="Sun H."/>
            <person name="Clum A."/>
            <person name="Pangilinan J.L."/>
            <person name="Lindquist E.A."/>
            <person name="Lucas S."/>
            <person name="Lapidus A."/>
            <person name="Jin M."/>
            <person name="Gunawan C."/>
            <person name="Balan V."/>
            <person name="Dale B.E."/>
            <person name="Jeffries T.W."/>
            <person name="Zinkel R."/>
            <person name="Barry K.W."/>
            <person name="Grigoriev I.V."/>
            <person name="Gasch A.P."/>
        </authorList>
    </citation>
    <scope>NUCLEOTIDE SEQUENCE [LARGE SCALE GENOMIC DNA]</scope>
    <source>
        <strain evidence="8">ATCC 10573</strain>
        <strain evidence="9">ATCC 10573 / BCRC 21748 / CBS 615 / JCM 9827 / NBRC 10315 / NRRL Y-1498 / VKM Y-70</strain>
    </source>
</reference>
<dbReference type="HOGENOM" id="CLU_101888_2_0_1"/>
<organism evidence="9">
    <name type="scientific">Candida tenuis (strain ATCC 10573 / BCRC 21748 / CBS 615 / JCM 9827 / NBRC 10315 / NRRL Y-1498 / VKM Y-70)</name>
    <name type="common">Yeast</name>
    <name type="synonym">Yamadazyma tenuis</name>
    <dbReference type="NCBI Taxonomy" id="590646"/>
    <lineage>
        <taxon>Eukaryota</taxon>
        <taxon>Fungi</taxon>
        <taxon>Dikarya</taxon>
        <taxon>Ascomycota</taxon>
        <taxon>Saccharomycotina</taxon>
        <taxon>Pichiomycetes</taxon>
        <taxon>Debaryomycetaceae</taxon>
        <taxon>Yamadazyma</taxon>
    </lineage>
</organism>
<evidence type="ECO:0000256" key="6">
    <source>
        <dbReference type="ARBA" id="ARBA00060329"/>
    </source>
</evidence>
<proteinExistence type="inferred from homology"/>
<name>G3BB49_CANTC</name>
<dbReference type="EMBL" id="GL996527">
    <property type="protein sequence ID" value="EGV62799.1"/>
    <property type="molecule type" value="Genomic_DNA"/>
</dbReference>
<evidence type="ECO:0000256" key="7">
    <source>
        <dbReference type="RuleBase" id="RU004301"/>
    </source>
</evidence>
<dbReference type="EMBL" id="GL996527">
    <property type="protein sequence ID" value="EGV62798.1"/>
    <property type="molecule type" value="Genomic_DNA"/>
</dbReference>
<dbReference type="Pfam" id="PF04699">
    <property type="entry name" value="P16-Arc"/>
    <property type="match status" value="1"/>
</dbReference>
<dbReference type="GO" id="GO:0030833">
    <property type="term" value="P:regulation of actin filament polymerization"/>
    <property type="evidence" value="ECO:0007669"/>
    <property type="project" value="InterPro"/>
</dbReference>
<gene>
    <name evidence="8" type="ORF">CANTEDRAFT_115610</name>
</gene>
<dbReference type="AlphaFoldDB" id="G3BB49"/>
<dbReference type="GO" id="GO:0005885">
    <property type="term" value="C:Arp2/3 protein complex"/>
    <property type="evidence" value="ECO:0007669"/>
    <property type="project" value="InterPro"/>
</dbReference>